<feature type="transmembrane region" description="Helical" evidence="9">
    <location>
        <begin position="64"/>
        <end position="88"/>
    </location>
</feature>
<dbReference type="GO" id="GO:0006865">
    <property type="term" value="P:amino acid transport"/>
    <property type="evidence" value="ECO:0007669"/>
    <property type="project" value="UniProtKB-KW"/>
</dbReference>
<dbReference type="RefSeq" id="WP_053246946.1">
    <property type="nucleotide sequence ID" value="NZ_LGAP01000001.1"/>
</dbReference>
<feature type="transmembrane region" description="Helical" evidence="9">
    <location>
        <begin position="192"/>
        <end position="222"/>
    </location>
</feature>
<dbReference type="PATRIC" id="fig|106592.7.peg.159"/>
<name>A0A0L8C5S1_ENSAD</name>
<dbReference type="InterPro" id="IPR052157">
    <property type="entry name" value="BCAA_transport_permease"/>
</dbReference>
<keyword evidence="4 9" id="KW-0812">Transmembrane</keyword>
<dbReference type="GO" id="GO:0022857">
    <property type="term" value="F:transmembrane transporter activity"/>
    <property type="evidence" value="ECO:0007669"/>
    <property type="project" value="InterPro"/>
</dbReference>
<feature type="transmembrane region" description="Helical" evidence="9">
    <location>
        <begin position="12"/>
        <end position="32"/>
    </location>
</feature>
<dbReference type="Proteomes" id="UP000037425">
    <property type="component" value="Unassembled WGS sequence"/>
</dbReference>
<dbReference type="PANTHER" id="PTHR11795:SF445">
    <property type="entry name" value="AMINO ACID ABC TRANSPORTER PERMEASE PROTEIN"/>
    <property type="match status" value="1"/>
</dbReference>
<dbReference type="AlphaFoldDB" id="A0A0L8C5S1"/>
<organism evidence="10 11">
    <name type="scientific">Ensifer adhaerens</name>
    <name type="common">Sinorhizobium morelense</name>
    <dbReference type="NCBI Taxonomy" id="106592"/>
    <lineage>
        <taxon>Bacteria</taxon>
        <taxon>Pseudomonadati</taxon>
        <taxon>Pseudomonadota</taxon>
        <taxon>Alphaproteobacteria</taxon>
        <taxon>Hyphomicrobiales</taxon>
        <taxon>Rhizobiaceae</taxon>
        <taxon>Sinorhizobium/Ensifer group</taxon>
        <taxon>Ensifer</taxon>
    </lineage>
</organism>
<protein>
    <submittedName>
        <fullName evidence="10">Branched-chain amino acid ABC transporter permease</fullName>
    </submittedName>
</protein>
<evidence type="ECO:0000256" key="8">
    <source>
        <dbReference type="ARBA" id="ARBA00037998"/>
    </source>
</evidence>
<accession>A0A0L8C5S1</accession>
<feature type="transmembrane region" description="Helical" evidence="9">
    <location>
        <begin position="273"/>
        <end position="291"/>
    </location>
</feature>
<comment type="similarity">
    <text evidence="8">Belongs to the binding-protein-dependent transport system permease family. LivHM subfamily.</text>
</comment>
<evidence type="ECO:0000256" key="5">
    <source>
        <dbReference type="ARBA" id="ARBA00022970"/>
    </source>
</evidence>
<evidence type="ECO:0000256" key="2">
    <source>
        <dbReference type="ARBA" id="ARBA00022448"/>
    </source>
</evidence>
<evidence type="ECO:0000256" key="3">
    <source>
        <dbReference type="ARBA" id="ARBA00022475"/>
    </source>
</evidence>
<comment type="caution">
    <text evidence="10">The sequence shown here is derived from an EMBL/GenBank/DDBJ whole genome shotgun (WGS) entry which is preliminary data.</text>
</comment>
<reference evidence="11" key="1">
    <citation type="submission" date="2015-07" db="EMBL/GenBank/DDBJ databases">
        <title>Whole genome sequence of an Ensifer adhaerens strain isolated from a cave pool in the Wind Cave National Park.</title>
        <authorList>
            <person name="Eng W.W.H."/>
            <person name="Gan H.M."/>
            <person name="Barton H.A."/>
            <person name="Savka M.A."/>
        </authorList>
    </citation>
    <scope>NUCLEOTIDE SEQUENCE [LARGE SCALE GENOMIC DNA]</scope>
    <source>
        <strain evidence="11">SD006</strain>
    </source>
</reference>
<keyword evidence="5" id="KW-0029">Amino-acid transport</keyword>
<evidence type="ECO:0000256" key="4">
    <source>
        <dbReference type="ARBA" id="ARBA00022692"/>
    </source>
</evidence>
<comment type="subcellular location">
    <subcellularLocation>
        <location evidence="1">Cell membrane</location>
        <topology evidence="1">Multi-pass membrane protein</topology>
    </subcellularLocation>
</comment>
<feature type="transmembrane region" description="Helical" evidence="9">
    <location>
        <begin position="39"/>
        <end position="58"/>
    </location>
</feature>
<dbReference type="OrthoDB" id="8116969at2"/>
<proteinExistence type="inferred from homology"/>
<gene>
    <name evidence="10" type="ORF">AC244_00720</name>
</gene>
<dbReference type="GO" id="GO:0005886">
    <property type="term" value="C:plasma membrane"/>
    <property type="evidence" value="ECO:0007669"/>
    <property type="project" value="UniProtKB-SubCell"/>
</dbReference>
<evidence type="ECO:0000313" key="11">
    <source>
        <dbReference type="Proteomes" id="UP000037425"/>
    </source>
</evidence>
<evidence type="ECO:0000256" key="6">
    <source>
        <dbReference type="ARBA" id="ARBA00022989"/>
    </source>
</evidence>
<keyword evidence="3" id="KW-1003">Cell membrane</keyword>
<evidence type="ECO:0000313" key="10">
    <source>
        <dbReference type="EMBL" id="KOF22124.1"/>
    </source>
</evidence>
<dbReference type="Pfam" id="PF02653">
    <property type="entry name" value="BPD_transp_2"/>
    <property type="match status" value="1"/>
</dbReference>
<dbReference type="PANTHER" id="PTHR11795">
    <property type="entry name" value="BRANCHED-CHAIN AMINO ACID TRANSPORT SYSTEM PERMEASE PROTEIN LIVH"/>
    <property type="match status" value="1"/>
</dbReference>
<evidence type="ECO:0000256" key="9">
    <source>
        <dbReference type="SAM" id="Phobius"/>
    </source>
</evidence>
<evidence type="ECO:0000256" key="7">
    <source>
        <dbReference type="ARBA" id="ARBA00023136"/>
    </source>
</evidence>
<dbReference type="InterPro" id="IPR001851">
    <property type="entry name" value="ABC_transp_permease"/>
</dbReference>
<evidence type="ECO:0000256" key="1">
    <source>
        <dbReference type="ARBA" id="ARBA00004651"/>
    </source>
</evidence>
<keyword evidence="2" id="KW-0813">Transport</keyword>
<feature type="transmembrane region" description="Helical" evidence="9">
    <location>
        <begin position="95"/>
        <end position="115"/>
    </location>
</feature>
<keyword evidence="6 9" id="KW-1133">Transmembrane helix</keyword>
<dbReference type="CDD" id="cd06582">
    <property type="entry name" value="TM_PBP1_LivH_like"/>
    <property type="match status" value="1"/>
</dbReference>
<sequence length="298" mass="31415">MLYFLQQIANAVPIAALYAALAFGYAIAFAVTRRADLTYGALFAFSGQMFVLFADFGWNRLWLVLPAALGLGAAAGLTLGVGAGLVAGRYVMRPLAFSSANTVVVASLGSLLVLMETARLASETKSLWLPPFLNGNIVFWPDPRFPVTLTVIQLLNTLLMVALVAAGHWFLTHSRAGRSWRAVSEDRGAAALCGINAASVYIAAYGAASLIAACCGILAASYYGNMDFGTGLTFGVKVLFIAAIGGQTSPLYAALGAAAIGLLETLWGAYGPMLWRDFAIFGFLVIVLAVTRQEKAIP</sequence>
<feature type="transmembrane region" description="Helical" evidence="9">
    <location>
        <begin position="151"/>
        <end position="171"/>
    </location>
</feature>
<keyword evidence="7 9" id="KW-0472">Membrane</keyword>
<dbReference type="EMBL" id="LGAP01000001">
    <property type="protein sequence ID" value="KOF22124.1"/>
    <property type="molecule type" value="Genomic_DNA"/>
</dbReference>